<dbReference type="EC" id="3.1.-.-" evidence="5"/>
<evidence type="ECO:0000313" key="7">
    <source>
        <dbReference type="EMBL" id="VEU82595.1"/>
    </source>
</evidence>
<dbReference type="Gene3D" id="3.30.420.140">
    <property type="entry name" value="YqgF/RNase H-like domain"/>
    <property type="match status" value="1"/>
</dbReference>
<dbReference type="InterPro" id="IPR012337">
    <property type="entry name" value="RNaseH-like_sf"/>
</dbReference>
<dbReference type="CDD" id="cd16964">
    <property type="entry name" value="YqgF"/>
    <property type="match status" value="1"/>
</dbReference>
<keyword evidence="2 5" id="KW-0690">Ribosome biogenesis</keyword>
<keyword evidence="4 5" id="KW-0378">Hydrolase</keyword>
<dbReference type="GO" id="GO:0016788">
    <property type="term" value="F:hydrolase activity, acting on ester bonds"/>
    <property type="evidence" value="ECO:0007669"/>
    <property type="project" value="UniProtKB-UniRule"/>
</dbReference>
<dbReference type="GO" id="GO:0000967">
    <property type="term" value="P:rRNA 5'-end processing"/>
    <property type="evidence" value="ECO:0007669"/>
    <property type="project" value="UniProtKB-UniRule"/>
</dbReference>
<evidence type="ECO:0000256" key="1">
    <source>
        <dbReference type="ARBA" id="ARBA00022490"/>
    </source>
</evidence>
<feature type="domain" description="YqgF/RNase H-like" evidence="6">
    <location>
        <begin position="1"/>
        <end position="102"/>
    </location>
</feature>
<name>A0A449BJF4_9MOLU</name>
<dbReference type="SUPFAM" id="SSF53098">
    <property type="entry name" value="Ribonuclease H-like"/>
    <property type="match status" value="1"/>
</dbReference>
<reference evidence="7 8" key="1">
    <citation type="submission" date="2019-01" db="EMBL/GenBank/DDBJ databases">
        <authorList>
            <consortium name="Pathogen Informatics"/>
        </authorList>
    </citation>
    <scope>NUCLEOTIDE SEQUENCE [LARGE SCALE GENOMIC DNA]</scope>
    <source>
        <strain evidence="7 8">NCTC10172</strain>
    </source>
</reference>
<sequence>MKYLGLDLGEKTLGVALSESGIIAHDLLTIRFREKDFNDAADQLVKVIDQYKIDVVVIGLPKHMNNDLGEKGQMVLDFNTLLKTKKQIEIITWDERLSTKSALRILSDSNKKYDKQRALKDQVAAQVILQNYLDSKGRF</sequence>
<protein>
    <recommendedName>
        <fullName evidence="5">Putative pre-16S rRNA nuclease</fullName>
        <ecNumber evidence="5">3.1.-.-</ecNumber>
    </recommendedName>
</protein>
<dbReference type="EMBL" id="LR215050">
    <property type="protein sequence ID" value="VEU82595.1"/>
    <property type="molecule type" value="Genomic_DNA"/>
</dbReference>
<comment type="function">
    <text evidence="5">Could be a nuclease involved in processing of the 5'-end of pre-16S rRNA.</text>
</comment>
<comment type="subcellular location">
    <subcellularLocation>
        <location evidence="5">Cytoplasm</location>
    </subcellularLocation>
</comment>
<dbReference type="KEGG" id="ahk:NCTC10172_00612"/>
<accession>A0A449BJF4</accession>
<keyword evidence="8" id="KW-1185">Reference proteome</keyword>
<dbReference type="HAMAP" id="MF_00651">
    <property type="entry name" value="Nuclease_YqgF"/>
    <property type="match status" value="1"/>
</dbReference>
<dbReference type="Pfam" id="PF03652">
    <property type="entry name" value="RuvX"/>
    <property type="match status" value="1"/>
</dbReference>
<dbReference type="InterPro" id="IPR006641">
    <property type="entry name" value="YqgF/RNaseH-like_dom"/>
</dbReference>
<dbReference type="Proteomes" id="UP000290909">
    <property type="component" value="Chromosome"/>
</dbReference>
<dbReference type="PANTHER" id="PTHR33317:SF4">
    <property type="entry name" value="POLYNUCLEOTIDYL TRANSFERASE, RIBONUCLEASE H-LIKE SUPERFAMILY PROTEIN"/>
    <property type="match status" value="1"/>
</dbReference>
<evidence type="ECO:0000259" key="6">
    <source>
        <dbReference type="SMART" id="SM00732"/>
    </source>
</evidence>
<keyword evidence="3 5" id="KW-0540">Nuclease</keyword>
<evidence type="ECO:0000256" key="3">
    <source>
        <dbReference type="ARBA" id="ARBA00022722"/>
    </source>
</evidence>
<dbReference type="InterPro" id="IPR005227">
    <property type="entry name" value="YqgF"/>
</dbReference>
<evidence type="ECO:0000256" key="2">
    <source>
        <dbReference type="ARBA" id="ARBA00022517"/>
    </source>
</evidence>
<dbReference type="GO" id="GO:0004518">
    <property type="term" value="F:nuclease activity"/>
    <property type="evidence" value="ECO:0007669"/>
    <property type="project" value="UniProtKB-KW"/>
</dbReference>
<evidence type="ECO:0000256" key="5">
    <source>
        <dbReference type="HAMAP-Rule" id="MF_00651"/>
    </source>
</evidence>
<dbReference type="NCBIfam" id="TIGR00250">
    <property type="entry name" value="RNAse_H_YqgF"/>
    <property type="match status" value="1"/>
</dbReference>
<dbReference type="PANTHER" id="PTHR33317">
    <property type="entry name" value="POLYNUCLEOTIDYL TRANSFERASE, RIBONUCLEASE H-LIKE SUPERFAMILY PROTEIN"/>
    <property type="match status" value="1"/>
</dbReference>
<dbReference type="RefSeq" id="WP_162164006.1">
    <property type="nucleotide sequence ID" value="NZ_LR215050.1"/>
</dbReference>
<organism evidence="7 8">
    <name type="scientific">Acholeplasma hippikon</name>
    <dbReference type="NCBI Taxonomy" id="264636"/>
    <lineage>
        <taxon>Bacteria</taxon>
        <taxon>Bacillati</taxon>
        <taxon>Mycoplasmatota</taxon>
        <taxon>Mollicutes</taxon>
        <taxon>Acholeplasmatales</taxon>
        <taxon>Acholeplasmataceae</taxon>
        <taxon>Acholeplasma</taxon>
    </lineage>
</organism>
<comment type="similarity">
    <text evidence="5">Belongs to the YqgF HJR family.</text>
</comment>
<evidence type="ECO:0000256" key="4">
    <source>
        <dbReference type="ARBA" id="ARBA00022801"/>
    </source>
</evidence>
<dbReference type="GO" id="GO:0005829">
    <property type="term" value="C:cytosol"/>
    <property type="evidence" value="ECO:0007669"/>
    <property type="project" value="TreeGrafter"/>
</dbReference>
<keyword evidence="1 5" id="KW-0963">Cytoplasm</keyword>
<evidence type="ECO:0000313" key="8">
    <source>
        <dbReference type="Proteomes" id="UP000290909"/>
    </source>
</evidence>
<dbReference type="AlphaFoldDB" id="A0A449BJF4"/>
<dbReference type="InterPro" id="IPR037027">
    <property type="entry name" value="YqgF/RNaseH-like_dom_sf"/>
</dbReference>
<dbReference type="STRING" id="1408416.GCA_000702765_00872"/>
<dbReference type="SMART" id="SM00732">
    <property type="entry name" value="YqgFc"/>
    <property type="match status" value="1"/>
</dbReference>
<gene>
    <name evidence="7" type="primary">yrrK</name>
    <name evidence="7" type="ORF">NCTC10172_00612</name>
</gene>
<proteinExistence type="inferred from homology"/>